<keyword evidence="2" id="KW-0813">Transport</keyword>
<dbReference type="InterPro" id="IPR012312">
    <property type="entry name" value="Hemerythrin-like"/>
</dbReference>
<dbReference type="Proteomes" id="UP000233293">
    <property type="component" value="Unassembled WGS sequence"/>
</dbReference>
<accession>A0A2N3PRS9</accession>
<dbReference type="EMBL" id="PIUM01000023">
    <property type="protein sequence ID" value="PKU23094.1"/>
    <property type="molecule type" value="Genomic_DNA"/>
</dbReference>
<comment type="caution">
    <text evidence="6">The sequence shown here is derived from an EMBL/GenBank/DDBJ whole genome shotgun (WGS) entry which is preliminary data.</text>
</comment>
<dbReference type="NCBIfam" id="TIGR02481">
    <property type="entry name" value="hemeryth_dom"/>
    <property type="match status" value="1"/>
</dbReference>
<dbReference type="InterPro" id="IPR016131">
    <property type="entry name" value="Haemerythrin_Fe_BS"/>
</dbReference>
<evidence type="ECO:0000313" key="6">
    <source>
        <dbReference type="EMBL" id="PKU23094.1"/>
    </source>
</evidence>
<organism evidence="6 7">
    <name type="scientific">Telmatospirillum siberiense</name>
    <dbReference type="NCBI Taxonomy" id="382514"/>
    <lineage>
        <taxon>Bacteria</taxon>
        <taxon>Pseudomonadati</taxon>
        <taxon>Pseudomonadota</taxon>
        <taxon>Alphaproteobacteria</taxon>
        <taxon>Rhodospirillales</taxon>
        <taxon>Rhodospirillaceae</taxon>
        <taxon>Telmatospirillum</taxon>
    </lineage>
</organism>
<feature type="domain" description="Hemerythrin-like" evidence="5">
    <location>
        <begin position="14"/>
        <end position="124"/>
    </location>
</feature>
<proteinExistence type="inferred from homology"/>
<dbReference type="InterPro" id="IPR012827">
    <property type="entry name" value="Hemerythrin_metal-bd"/>
</dbReference>
<dbReference type="RefSeq" id="WP_101251993.1">
    <property type="nucleotide sequence ID" value="NZ_PIUM01000023.1"/>
</dbReference>
<evidence type="ECO:0000256" key="1">
    <source>
        <dbReference type="ARBA" id="ARBA00010587"/>
    </source>
</evidence>
<dbReference type="GO" id="GO:0046872">
    <property type="term" value="F:metal ion binding"/>
    <property type="evidence" value="ECO:0007669"/>
    <property type="project" value="UniProtKB-KW"/>
</dbReference>
<gene>
    <name evidence="6" type="ORF">CWS72_17835</name>
</gene>
<dbReference type="GO" id="GO:0005344">
    <property type="term" value="F:oxygen carrier activity"/>
    <property type="evidence" value="ECO:0007669"/>
    <property type="project" value="UniProtKB-KW"/>
</dbReference>
<evidence type="ECO:0000256" key="2">
    <source>
        <dbReference type="ARBA" id="ARBA00022621"/>
    </source>
</evidence>
<dbReference type="PROSITE" id="PS00550">
    <property type="entry name" value="HEMERYTHRINS"/>
    <property type="match status" value="1"/>
</dbReference>
<keyword evidence="3" id="KW-0479">Metal-binding</keyword>
<reference evidence="7" key="1">
    <citation type="submission" date="2017-12" db="EMBL/GenBank/DDBJ databases">
        <title>Draft genome sequence of Telmatospirillum siberiense 26-4b1T, an acidotolerant peatland alphaproteobacterium potentially involved in sulfur cycling.</title>
        <authorList>
            <person name="Hausmann B."/>
            <person name="Pjevac P."/>
            <person name="Schreck K."/>
            <person name="Herbold C.W."/>
            <person name="Daims H."/>
            <person name="Wagner M."/>
            <person name="Pester M."/>
            <person name="Loy A."/>
        </authorList>
    </citation>
    <scope>NUCLEOTIDE SEQUENCE [LARGE SCALE GENOMIC DNA]</scope>
    <source>
        <strain evidence="7">26-4b1</strain>
    </source>
</reference>
<keyword evidence="7" id="KW-1185">Reference proteome</keyword>
<comment type="similarity">
    <text evidence="1">Belongs to the hemerythrin family.</text>
</comment>
<dbReference type="OrthoDB" id="7305302at2"/>
<evidence type="ECO:0000313" key="7">
    <source>
        <dbReference type="Proteomes" id="UP000233293"/>
    </source>
</evidence>
<dbReference type="Gene3D" id="1.20.120.50">
    <property type="entry name" value="Hemerythrin-like"/>
    <property type="match status" value="1"/>
</dbReference>
<dbReference type="PANTHER" id="PTHR37164">
    <property type="entry name" value="BACTERIOHEMERYTHRIN"/>
    <property type="match status" value="1"/>
</dbReference>
<name>A0A2N3PRS9_9PROT</name>
<dbReference type="InterPro" id="IPR035938">
    <property type="entry name" value="Hemerythrin-like_sf"/>
</dbReference>
<evidence type="ECO:0000256" key="4">
    <source>
        <dbReference type="ARBA" id="ARBA00023004"/>
    </source>
</evidence>
<dbReference type="CDD" id="cd12107">
    <property type="entry name" value="Hemerythrin"/>
    <property type="match status" value="1"/>
</dbReference>
<dbReference type="PANTHER" id="PTHR37164:SF1">
    <property type="entry name" value="BACTERIOHEMERYTHRIN"/>
    <property type="match status" value="1"/>
</dbReference>
<evidence type="ECO:0000256" key="3">
    <source>
        <dbReference type="ARBA" id="ARBA00022723"/>
    </source>
</evidence>
<protein>
    <recommendedName>
        <fullName evidence="5">Hemerythrin-like domain-containing protein</fullName>
    </recommendedName>
</protein>
<dbReference type="Pfam" id="PF01814">
    <property type="entry name" value="Hemerythrin"/>
    <property type="match status" value="1"/>
</dbReference>
<dbReference type="InterPro" id="IPR050669">
    <property type="entry name" value="Hemerythrin"/>
</dbReference>
<evidence type="ECO:0000259" key="5">
    <source>
        <dbReference type="Pfam" id="PF01814"/>
    </source>
</evidence>
<dbReference type="NCBIfam" id="NF033749">
    <property type="entry name" value="bact_hemeryth"/>
    <property type="match status" value="1"/>
</dbReference>
<dbReference type="SUPFAM" id="SSF47188">
    <property type="entry name" value="Hemerythrin-like"/>
    <property type="match status" value="1"/>
</dbReference>
<keyword evidence="4" id="KW-0408">Iron</keyword>
<sequence>MVIEWTDAYKIGIPGLDDDHKKLVDTVNHFFTQAEYGVDTRALGIILDQVVAQMEAHFQREETLLDRHDYLDRLGHTTRHQQVMQQLKRFIEPYKSGALLHDQTCDKAEFLSNLLIKHIIEDDQPFKSCLRTLV</sequence>
<keyword evidence="2" id="KW-0561">Oxygen transport</keyword>
<dbReference type="AlphaFoldDB" id="A0A2N3PRS9"/>